<evidence type="ECO:0000256" key="2">
    <source>
        <dbReference type="ARBA" id="ARBA00006555"/>
    </source>
</evidence>
<dbReference type="Gene3D" id="3.30.1150.10">
    <property type="match status" value="1"/>
</dbReference>
<evidence type="ECO:0000313" key="13">
    <source>
        <dbReference type="Proteomes" id="UP001622370"/>
    </source>
</evidence>
<accession>A0ABW8QAV1</accession>
<sequence length="448" mass="51390">METFLIYSVKTMFVQLLFLLLYEAFFKNEPYFRTNRLFLLSGIVFSLVLPFFPIPLANDNFTTVIRLEEFIAYADASSRNIAKTSETSVINWYELVYGIGALCFGLLFIIKIIRLNRLLSRSQRVVLNGTRIFLLEDLTQAFTFMNNIYVGKEQAEESCVIEHEKVHQKQWHSLDLLFLELMKIVFWFNPLLYFYQKRLIEAHEFEADRLTFPKFQNYYYQTLINQVLGTKVDLPANYWFAPKLIKRRLSMLQQKEKSTKGMSKYLLAIPALAVSVLMLSAGNAPQNTLSETFPKISVSKTNNTSQNALPEVLSKTSVSEANLVNKQAVNDTLPFKVVDKTPRFKECENVPESENLDCFRKELDAHIARNFKYPKEAAENAIQGRVAVVFSIGTEGKVAVKSIKGGEKVLQNEARRIIEALPELIPGQHKGKNVVVTFVYPINFKLTP</sequence>
<dbReference type="Proteomes" id="UP001622370">
    <property type="component" value="Unassembled WGS sequence"/>
</dbReference>
<evidence type="ECO:0000256" key="6">
    <source>
        <dbReference type="ARBA" id="ARBA00022692"/>
    </source>
</evidence>
<evidence type="ECO:0000256" key="9">
    <source>
        <dbReference type="ARBA" id="ARBA00023136"/>
    </source>
</evidence>
<proteinExistence type="inferred from homology"/>
<dbReference type="EMBL" id="JBJGWJ010000003">
    <property type="protein sequence ID" value="MFK8293502.1"/>
    <property type="molecule type" value="Genomic_DNA"/>
</dbReference>
<dbReference type="PROSITE" id="PS52015">
    <property type="entry name" value="TONB_CTD"/>
    <property type="match status" value="1"/>
</dbReference>
<feature type="domain" description="TonB C-terminal" evidence="11">
    <location>
        <begin position="358"/>
        <end position="448"/>
    </location>
</feature>
<comment type="similarity">
    <text evidence="2">Belongs to the TonB family.</text>
</comment>
<dbReference type="InterPro" id="IPR006260">
    <property type="entry name" value="TonB/TolA_C"/>
</dbReference>
<dbReference type="PANTHER" id="PTHR33446">
    <property type="entry name" value="PROTEIN TONB-RELATED"/>
    <property type="match status" value="1"/>
</dbReference>
<evidence type="ECO:0000256" key="4">
    <source>
        <dbReference type="ARBA" id="ARBA00022475"/>
    </source>
</evidence>
<comment type="subcellular location">
    <subcellularLocation>
        <location evidence="1">Cell inner membrane</location>
        <topology evidence="1">Single-pass membrane protein</topology>
        <orientation evidence="1">Periplasmic side</orientation>
    </subcellularLocation>
</comment>
<keyword evidence="13" id="KW-1185">Reference proteome</keyword>
<feature type="transmembrane region" description="Helical" evidence="10">
    <location>
        <begin position="265"/>
        <end position="284"/>
    </location>
</feature>
<dbReference type="InterPro" id="IPR008756">
    <property type="entry name" value="Peptidase_M56"/>
</dbReference>
<dbReference type="RefSeq" id="WP_405254218.1">
    <property type="nucleotide sequence ID" value="NZ_JBJGWE010000003.1"/>
</dbReference>
<evidence type="ECO:0000256" key="10">
    <source>
        <dbReference type="SAM" id="Phobius"/>
    </source>
</evidence>
<evidence type="ECO:0000256" key="5">
    <source>
        <dbReference type="ARBA" id="ARBA00022519"/>
    </source>
</evidence>
<dbReference type="NCBIfam" id="TIGR01352">
    <property type="entry name" value="tonB_Cterm"/>
    <property type="match status" value="1"/>
</dbReference>
<evidence type="ECO:0000256" key="1">
    <source>
        <dbReference type="ARBA" id="ARBA00004383"/>
    </source>
</evidence>
<dbReference type="Pfam" id="PF03544">
    <property type="entry name" value="TonB_C"/>
    <property type="match status" value="1"/>
</dbReference>
<keyword evidence="8 10" id="KW-1133">Transmembrane helix</keyword>
<keyword evidence="5" id="KW-0997">Cell inner membrane</keyword>
<feature type="transmembrane region" description="Helical" evidence="10">
    <location>
        <begin position="95"/>
        <end position="113"/>
    </location>
</feature>
<comment type="caution">
    <text evidence="12">The sequence shown here is derived from an EMBL/GenBank/DDBJ whole genome shotgun (WGS) entry which is preliminary data.</text>
</comment>
<protein>
    <submittedName>
        <fullName evidence="12">TonB family protein</fullName>
    </submittedName>
</protein>
<evidence type="ECO:0000256" key="7">
    <source>
        <dbReference type="ARBA" id="ARBA00022927"/>
    </source>
</evidence>
<evidence type="ECO:0000256" key="8">
    <source>
        <dbReference type="ARBA" id="ARBA00022989"/>
    </source>
</evidence>
<keyword evidence="3" id="KW-0813">Transport</keyword>
<keyword evidence="7" id="KW-0653">Protein transport</keyword>
<dbReference type="PANTHER" id="PTHR33446:SF2">
    <property type="entry name" value="PROTEIN TONB"/>
    <property type="match status" value="1"/>
</dbReference>
<name>A0ABW8QAV1_9FLAO</name>
<dbReference type="InterPro" id="IPR037682">
    <property type="entry name" value="TonB_C"/>
</dbReference>
<keyword evidence="4" id="KW-1003">Cell membrane</keyword>
<dbReference type="SUPFAM" id="SSF74653">
    <property type="entry name" value="TolA/TonB C-terminal domain"/>
    <property type="match status" value="1"/>
</dbReference>
<feature type="transmembrane region" description="Helical" evidence="10">
    <location>
        <begin position="37"/>
        <end position="57"/>
    </location>
</feature>
<dbReference type="Pfam" id="PF05569">
    <property type="entry name" value="Peptidase_M56"/>
    <property type="match status" value="1"/>
</dbReference>
<evidence type="ECO:0000313" key="12">
    <source>
        <dbReference type="EMBL" id="MFK8293502.1"/>
    </source>
</evidence>
<organism evidence="12 13">
    <name type="scientific">Capnocytophaga stomatis</name>
    <dbReference type="NCBI Taxonomy" id="1848904"/>
    <lineage>
        <taxon>Bacteria</taxon>
        <taxon>Pseudomonadati</taxon>
        <taxon>Bacteroidota</taxon>
        <taxon>Flavobacteriia</taxon>
        <taxon>Flavobacteriales</taxon>
        <taxon>Flavobacteriaceae</taxon>
        <taxon>Capnocytophaga</taxon>
    </lineage>
</organism>
<evidence type="ECO:0000259" key="11">
    <source>
        <dbReference type="PROSITE" id="PS52015"/>
    </source>
</evidence>
<dbReference type="InterPro" id="IPR051045">
    <property type="entry name" value="TonB-dependent_transducer"/>
</dbReference>
<feature type="transmembrane region" description="Helical" evidence="10">
    <location>
        <begin position="6"/>
        <end position="25"/>
    </location>
</feature>
<keyword evidence="9 10" id="KW-0472">Membrane</keyword>
<evidence type="ECO:0000256" key="3">
    <source>
        <dbReference type="ARBA" id="ARBA00022448"/>
    </source>
</evidence>
<gene>
    <name evidence="12" type="ORF">ACI76L_06875</name>
</gene>
<reference evidence="12 13" key="1">
    <citation type="journal article" date="2016" name="Sci. Rep.">
        <title>Whole genome sequencing identifies a novel species of the genus Capnocytophaga isolated from dog and cat bite wounds in humans.</title>
        <authorList>
            <person name="Zangenah S."/>
            <person name="Abbasi N."/>
            <person name="Andersson A.F."/>
            <person name="Bergman P."/>
        </authorList>
    </citation>
    <scope>NUCLEOTIDE SEQUENCE [LARGE SCALE GENOMIC DNA]</scope>
    <source>
        <strain evidence="12 13">W5</strain>
    </source>
</reference>
<keyword evidence="6 10" id="KW-0812">Transmembrane</keyword>